<feature type="compositionally biased region" description="Basic and acidic residues" evidence="1">
    <location>
        <begin position="21"/>
        <end position="36"/>
    </location>
</feature>
<dbReference type="RefSeq" id="WP_084424921.1">
    <property type="nucleotide sequence ID" value="NZ_FWXV01000001.1"/>
</dbReference>
<evidence type="ECO:0000256" key="1">
    <source>
        <dbReference type="SAM" id="MobiDB-lite"/>
    </source>
</evidence>
<dbReference type="Gene3D" id="3.90.1150.200">
    <property type="match status" value="1"/>
</dbReference>
<keyword evidence="3" id="KW-1185">Reference proteome</keyword>
<reference evidence="2 3" key="1">
    <citation type="submission" date="2017-04" db="EMBL/GenBank/DDBJ databases">
        <authorList>
            <person name="Afonso C.L."/>
            <person name="Miller P.J."/>
            <person name="Scott M.A."/>
            <person name="Spackman E."/>
            <person name="Goraichik I."/>
            <person name="Dimitrov K.M."/>
            <person name="Suarez D.L."/>
            <person name="Swayne D.E."/>
        </authorList>
    </citation>
    <scope>NUCLEOTIDE SEQUENCE [LARGE SCALE GENOMIC DNA]</scope>
    <source>
        <strain evidence="2 3">DSM 43828</strain>
    </source>
</reference>
<dbReference type="OrthoDB" id="32458at2"/>
<feature type="region of interest" description="Disordered" evidence="1">
    <location>
        <begin position="1"/>
        <end position="46"/>
    </location>
</feature>
<accession>A0A1Y5X116</accession>
<gene>
    <name evidence="2" type="ORF">SAMN05661093_01116</name>
</gene>
<name>A0A1Y5X116_KIBAR</name>
<sequence length="159" mass="17283">MTPHEKKSGKRVEPADGGWTDAEKAAMKERAAEVRKAASRGSGKQKAAADAQDVLDVIATMSQPDREIAERIHAIVTTEAPHLAPRLWYGMPAYALKGKVLCFYLSAEKEKERYGTLGFNAVATLDDGTMWPTSFALTAMTDQHAALITKLIKKAAARP</sequence>
<protein>
    <submittedName>
        <fullName evidence="2">Uncharacterized conserved protein YdhG, YjbR/CyaY-like superfamily, DUF1801 family</fullName>
    </submittedName>
</protein>
<dbReference type="EMBL" id="FWXV01000001">
    <property type="protein sequence ID" value="SMC64195.1"/>
    <property type="molecule type" value="Genomic_DNA"/>
</dbReference>
<dbReference type="SUPFAM" id="SSF159888">
    <property type="entry name" value="YdhG-like"/>
    <property type="match status" value="1"/>
</dbReference>
<feature type="compositionally biased region" description="Basic and acidic residues" evidence="1">
    <location>
        <begin position="1"/>
        <end position="14"/>
    </location>
</feature>
<evidence type="ECO:0000313" key="2">
    <source>
        <dbReference type="EMBL" id="SMC64195.1"/>
    </source>
</evidence>
<dbReference type="AlphaFoldDB" id="A0A1Y5X116"/>
<organism evidence="2 3">
    <name type="scientific">Kibdelosporangium aridum</name>
    <dbReference type="NCBI Taxonomy" id="2030"/>
    <lineage>
        <taxon>Bacteria</taxon>
        <taxon>Bacillati</taxon>
        <taxon>Actinomycetota</taxon>
        <taxon>Actinomycetes</taxon>
        <taxon>Pseudonocardiales</taxon>
        <taxon>Pseudonocardiaceae</taxon>
        <taxon>Kibdelosporangium</taxon>
    </lineage>
</organism>
<proteinExistence type="predicted"/>
<dbReference type="Proteomes" id="UP000192674">
    <property type="component" value="Unassembled WGS sequence"/>
</dbReference>
<evidence type="ECO:0000313" key="3">
    <source>
        <dbReference type="Proteomes" id="UP000192674"/>
    </source>
</evidence>